<protein>
    <submittedName>
        <fullName evidence="1">Uncharacterized protein</fullName>
    </submittedName>
</protein>
<sequence>MTYFVRFSSFFFLLSPSVVKVFTSHSGFFEMSTRAHTKK</sequence>
<accession>A0A0E9SWI8</accession>
<reference evidence="1" key="2">
    <citation type="journal article" date="2015" name="Fish Shellfish Immunol.">
        <title>Early steps in the European eel (Anguilla anguilla)-Vibrio vulnificus interaction in the gills: Role of the RtxA13 toxin.</title>
        <authorList>
            <person name="Callol A."/>
            <person name="Pajuelo D."/>
            <person name="Ebbesson L."/>
            <person name="Teles M."/>
            <person name="MacKenzie S."/>
            <person name="Amaro C."/>
        </authorList>
    </citation>
    <scope>NUCLEOTIDE SEQUENCE</scope>
</reference>
<dbReference type="AlphaFoldDB" id="A0A0E9SWI8"/>
<organism evidence="1">
    <name type="scientific">Anguilla anguilla</name>
    <name type="common">European freshwater eel</name>
    <name type="synonym">Muraena anguilla</name>
    <dbReference type="NCBI Taxonomy" id="7936"/>
    <lineage>
        <taxon>Eukaryota</taxon>
        <taxon>Metazoa</taxon>
        <taxon>Chordata</taxon>
        <taxon>Craniata</taxon>
        <taxon>Vertebrata</taxon>
        <taxon>Euteleostomi</taxon>
        <taxon>Actinopterygii</taxon>
        <taxon>Neopterygii</taxon>
        <taxon>Teleostei</taxon>
        <taxon>Anguilliformes</taxon>
        <taxon>Anguillidae</taxon>
        <taxon>Anguilla</taxon>
    </lineage>
</organism>
<name>A0A0E9SWI8_ANGAN</name>
<reference evidence="1" key="1">
    <citation type="submission" date="2014-11" db="EMBL/GenBank/DDBJ databases">
        <authorList>
            <person name="Amaro Gonzalez C."/>
        </authorList>
    </citation>
    <scope>NUCLEOTIDE SEQUENCE</scope>
</reference>
<proteinExistence type="predicted"/>
<dbReference type="EMBL" id="GBXM01062921">
    <property type="protein sequence ID" value="JAH45656.1"/>
    <property type="molecule type" value="Transcribed_RNA"/>
</dbReference>
<evidence type="ECO:0000313" key="1">
    <source>
        <dbReference type="EMBL" id="JAH45656.1"/>
    </source>
</evidence>